<evidence type="ECO:0000256" key="4">
    <source>
        <dbReference type="ARBA" id="ARBA00023277"/>
    </source>
</evidence>
<dbReference type="EMBL" id="BDRX01000043">
    <property type="protein sequence ID" value="GBF93697.1"/>
    <property type="molecule type" value="Genomic_DNA"/>
</dbReference>
<protein>
    <recommendedName>
        <fullName evidence="5">O-fucosyltransferase family protein</fullName>
    </recommendedName>
</protein>
<evidence type="ECO:0000313" key="8">
    <source>
        <dbReference type="Proteomes" id="UP000247498"/>
    </source>
</evidence>
<dbReference type="GO" id="GO:0006004">
    <property type="term" value="P:fucose metabolic process"/>
    <property type="evidence" value="ECO:0007669"/>
    <property type="project" value="UniProtKB-KW"/>
</dbReference>
<evidence type="ECO:0000256" key="3">
    <source>
        <dbReference type="ARBA" id="ARBA00023253"/>
    </source>
</evidence>
<dbReference type="InParanoid" id="A0A2V0P958"/>
<comment type="similarity">
    <text evidence="1">Belongs to the glycosyltransferase GT106 family.</text>
</comment>
<evidence type="ECO:0000256" key="1">
    <source>
        <dbReference type="ARBA" id="ARBA00007737"/>
    </source>
</evidence>
<evidence type="ECO:0000256" key="2">
    <source>
        <dbReference type="ARBA" id="ARBA00022679"/>
    </source>
</evidence>
<keyword evidence="4" id="KW-0119">Carbohydrate metabolism</keyword>
<proteinExistence type="inferred from homology"/>
<accession>A0A2V0P958</accession>
<evidence type="ECO:0000256" key="5">
    <source>
        <dbReference type="ARBA" id="ARBA00030350"/>
    </source>
</evidence>
<reference evidence="7 8" key="1">
    <citation type="journal article" date="2018" name="Sci. Rep.">
        <title>Raphidocelis subcapitata (=Pseudokirchneriella subcapitata) provides an insight into genome evolution and environmental adaptations in the Sphaeropleales.</title>
        <authorList>
            <person name="Suzuki S."/>
            <person name="Yamaguchi H."/>
            <person name="Nakajima N."/>
            <person name="Kawachi M."/>
        </authorList>
    </citation>
    <scope>NUCLEOTIDE SEQUENCE [LARGE SCALE GENOMIC DNA]</scope>
    <source>
        <strain evidence="7 8">NIES-35</strain>
    </source>
</reference>
<keyword evidence="2" id="KW-0808">Transferase</keyword>
<keyword evidence="3" id="KW-0294">Fucose metabolism</keyword>
<dbReference type="AlphaFoldDB" id="A0A2V0P958"/>
<dbReference type="Pfam" id="PF10250">
    <property type="entry name" value="O-FucT"/>
    <property type="match status" value="1"/>
</dbReference>
<keyword evidence="8" id="KW-1185">Reference proteome</keyword>
<dbReference type="Gene3D" id="3.40.50.11350">
    <property type="match status" value="1"/>
</dbReference>
<feature type="region of interest" description="Disordered" evidence="6">
    <location>
        <begin position="1"/>
        <end position="24"/>
    </location>
</feature>
<comment type="caution">
    <text evidence="7">The sequence shown here is derived from an EMBL/GenBank/DDBJ whole genome shotgun (WGS) entry which is preliminary data.</text>
</comment>
<evidence type="ECO:0000256" key="6">
    <source>
        <dbReference type="SAM" id="MobiDB-lite"/>
    </source>
</evidence>
<dbReference type="InterPro" id="IPR019378">
    <property type="entry name" value="GDP-Fuc_O-FucTrfase"/>
</dbReference>
<dbReference type="STRING" id="307507.A0A2V0P958"/>
<dbReference type="OrthoDB" id="509977at2759"/>
<gene>
    <name evidence="7" type="ORF">Rsub_06800</name>
</gene>
<sequence length="427" mass="45793">MRERAFLGSDAKPNRRRPPRSSRGALPPAIAAVALVAAAAAAVAVWAAAARLRGWHGAGGAAAPAAPMACADRPLRGKGYEVSFGLCNQVNGHVNALAFAGYEVSFGLCNQVNGHVNALAFALAGGLDGVVLPPAWSRPSLNHSVWQDVWNKTTPVATLLDVAEMRRRLEPAGLEVLQLTEWGGLGARHGCAFGELPFLPLESFGHALWRLRVELDATRSKFAADYEPCYYIQQIRQFWAHDFTSGHNFPHLAARSLAFNSTVEALAEEVAAAIGGAFNGAHMRIEIDMGLKAEQAMPEYIAEMRRLGFNASAPLYAASGLLTYNDTRAFRRMEAALKTAGVCSRVLAKEFLISPDRLAGLHSEQLALVDLLVLTRSARLVGHKASTFSYFARDLRALRGGGDWGTAGLLPGGDTWETGTVIRPASD</sequence>
<organism evidence="7 8">
    <name type="scientific">Raphidocelis subcapitata</name>
    <dbReference type="NCBI Taxonomy" id="307507"/>
    <lineage>
        <taxon>Eukaryota</taxon>
        <taxon>Viridiplantae</taxon>
        <taxon>Chlorophyta</taxon>
        <taxon>core chlorophytes</taxon>
        <taxon>Chlorophyceae</taxon>
        <taxon>CS clade</taxon>
        <taxon>Sphaeropleales</taxon>
        <taxon>Selenastraceae</taxon>
        <taxon>Raphidocelis</taxon>
    </lineage>
</organism>
<evidence type="ECO:0000313" key="7">
    <source>
        <dbReference type="EMBL" id="GBF93697.1"/>
    </source>
</evidence>
<name>A0A2V0P958_9CHLO</name>
<dbReference type="Proteomes" id="UP000247498">
    <property type="component" value="Unassembled WGS sequence"/>
</dbReference>
<dbReference type="GO" id="GO:0016740">
    <property type="term" value="F:transferase activity"/>
    <property type="evidence" value="ECO:0007669"/>
    <property type="project" value="UniProtKB-KW"/>
</dbReference>